<dbReference type="AlphaFoldDB" id="A0A8J3T627"/>
<evidence type="ECO:0000313" key="3">
    <source>
        <dbReference type="Proteomes" id="UP000599074"/>
    </source>
</evidence>
<reference evidence="2" key="1">
    <citation type="submission" date="2021-01" db="EMBL/GenBank/DDBJ databases">
        <title>Whole genome shotgun sequence of Planosporangium mesophilum NBRC 109066.</title>
        <authorList>
            <person name="Komaki H."/>
            <person name="Tamura T."/>
        </authorList>
    </citation>
    <scope>NUCLEOTIDE SEQUENCE</scope>
    <source>
        <strain evidence="2">NBRC 109066</strain>
    </source>
</reference>
<dbReference type="EMBL" id="BOON01000005">
    <property type="protein sequence ID" value="GII20908.1"/>
    <property type="molecule type" value="Genomic_DNA"/>
</dbReference>
<feature type="region of interest" description="Disordered" evidence="1">
    <location>
        <begin position="1"/>
        <end position="83"/>
    </location>
</feature>
<gene>
    <name evidence="2" type="ORF">Pme01_05050</name>
</gene>
<evidence type="ECO:0000313" key="2">
    <source>
        <dbReference type="EMBL" id="GII20908.1"/>
    </source>
</evidence>
<protein>
    <submittedName>
        <fullName evidence="2">Uncharacterized protein</fullName>
    </submittedName>
</protein>
<name>A0A8J3T627_9ACTN</name>
<organism evidence="2 3">
    <name type="scientific">Planosporangium mesophilum</name>
    <dbReference type="NCBI Taxonomy" id="689768"/>
    <lineage>
        <taxon>Bacteria</taxon>
        <taxon>Bacillati</taxon>
        <taxon>Actinomycetota</taxon>
        <taxon>Actinomycetes</taxon>
        <taxon>Micromonosporales</taxon>
        <taxon>Micromonosporaceae</taxon>
        <taxon>Planosporangium</taxon>
    </lineage>
</organism>
<comment type="caution">
    <text evidence="2">The sequence shown here is derived from an EMBL/GenBank/DDBJ whole genome shotgun (WGS) entry which is preliminary data.</text>
</comment>
<proteinExistence type="predicted"/>
<accession>A0A8J3T627</accession>
<feature type="compositionally biased region" description="Pro residues" evidence="1">
    <location>
        <begin position="42"/>
        <end position="68"/>
    </location>
</feature>
<evidence type="ECO:0000256" key="1">
    <source>
        <dbReference type="SAM" id="MobiDB-lite"/>
    </source>
</evidence>
<keyword evidence="3" id="KW-1185">Reference proteome</keyword>
<sequence length="104" mass="10719">MALDRHAGSAQLPGELGGGSVVAGPDAGGHDDDRPITRLPGPDLPGPDLPGPDLPGPDLPCPDMPGPDMPRRGLRGHGPTEQGPVRWRCTVAAAMTLLLLTECY</sequence>
<dbReference type="Proteomes" id="UP000599074">
    <property type="component" value="Unassembled WGS sequence"/>
</dbReference>